<dbReference type="SUPFAM" id="SSF51905">
    <property type="entry name" value="FAD/NAD(P)-binding domain"/>
    <property type="match status" value="1"/>
</dbReference>
<dbReference type="Proteomes" id="UP000269041">
    <property type="component" value="Unassembled WGS sequence"/>
</dbReference>
<dbReference type="InterPro" id="IPR051205">
    <property type="entry name" value="UbiH/COQ6_monooxygenase"/>
</dbReference>
<keyword evidence="8" id="KW-0274">FAD</keyword>
<gene>
    <name evidence="13" type="ORF">EJA03_06575</name>
</gene>
<evidence type="ECO:0000313" key="14">
    <source>
        <dbReference type="Proteomes" id="UP000269041"/>
    </source>
</evidence>
<evidence type="ECO:0000256" key="4">
    <source>
        <dbReference type="ARBA" id="ARBA00005349"/>
    </source>
</evidence>
<comment type="subunit">
    <text evidence="11">Component of the Ubi complex metabolon, which regroups five ubiquinone biosynthesis proteins (UbiE, UbiF, UbiG, UbiH and UbiI) and two accessory factors (UbiK and the lipid-binding protein UbiJ).</text>
</comment>
<dbReference type="GO" id="GO:0006744">
    <property type="term" value="P:ubiquinone biosynthetic process"/>
    <property type="evidence" value="ECO:0007669"/>
    <property type="project" value="UniProtKB-UniPathway"/>
</dbReference>
<evidence type="ECO:0000256" key="2">
    <source>
        <dbReference type="ARBA" id="ARBA00004496"/>
    </source>
</evidence>
<evidence type="ECO:0000256" key="7">
    <source>
        <dbReference type="ARBA" id="ARBA00022688"/>
    </source>
</evidence>
<comment type="subcellular location">
    <subcellularLocation>
        <location evidence="2">Cytoplasm</location>
    </subcellularLocation>
</comment>
<evidence type="ECO:0000256" key="11">
    <source>
        <dbReference type="ARBA" id="ARBA00065734"/>
    </source>
</evidence>
<dbReference type="InterPro" id="IPR010971">
    <property type="entry name" value="UbiH/COQ6"/>
</dbReference>
<dbReference type="RefSeq" id="WP_125320445.1">
    <property type="nucleotide sequence ID" value="NZ_AP024889.1"/>
</dbReference>
<dbReference type="OrthoDB" id="9769565at2"/>
<evidence type="ECO:0000256" key="3">
    <source>
        <dbReference type="ARBA" id="ARBA00004749"/>
    </source>
</evidence>
<evidence type="ECO:0000256" key="1">
    <source>
        <dbReference type="ARBA" id="ARBA00001974"/>
    </source>
</evidence>
<dbReference type="UniPathway" id="UPA00232"/>
<comment type="similarity">
    <text evidence="4">Belongs to the UbiH/COQ6 family.</text>
</comment>
<keyword evidence="9" id="KW-0560">Oxidoreductase</keyword>
<dbReference type="Pfam" id="PF01494">
    <property type="entry name" value="FAD_binding_3"/>
    <property type="match status" value="1"/>
</dbReference>
<dbReference type="FunFam" id="3.50.50.60:FF:000021">
    <property type="entry name" value="Ubiquinone biosynthesis monooxygenase COQ6"/>
    <property type="match status" value="1"/>
</dbReference>
<dbReference type="NCBIfam" id="NF006460">
    <property type="entry name" value="PRK08849.1"/>
    <property type="match status" value="1"/>
</dbReference>
<comment type="cofactor">
    <cofactor evidence="1">
        <name>FAD</name>
        <dbReference type="ChEBI" id="CHEBI:57692"/>
    </cofactor>
</comment>
<keyword evidence="10" id="KW-0503">Monooxygenase</keyword>
<evidence type="ECO:0000256" key="10">
    <source>
        <dbReference type="ARBA" id="ARBA00023033"/>
    </source>
</evidence>
<keyword evidence="5" id="KW-0963">Cytoplasm</keyword>
<evidence type="ECO:0000256" key="5">
    <source>
        <dbReference type="ARBA" id="ARBA00022490"/>
    </source>
</evidence>
<dbReference type="EMBL" id="RSFA01000021">
    <property type="protein sequence ID" value="RSD31846.1"/>
    <property type="molecule type" value="Genomic_DNA"/>
</dbReference>
<dbReference type="InterPro" id="IPR036188">
    <property type="entry name" value="FAD/NAD-bd_sf"/>
</dbReference>
<dbReference type="Gene3D" id="3.50.50.60">
    <property type="entry name" value="FAD/NAD(P)-binding domain"/>
    <property type="match status" value="2"/>
</dbReference>
<evidence type="ECO:0000256" key="8">
    <source>
        <dbReference type="ARBA" id="ARBA00022827"/>
    </source>
</evidence>
<evidence type="ECO:0000313" key="13">
    <source>
        <dbReference type="EMBL" id="RSD31846.1"/>
    </source>
</evidence>
<dbReference type="NCBIfam" id="TIGR01988">
    <property type="entry name" value="Ubi-OHases"/>
    <property type="match status" value="1"/>
</dbReference>
<sequence length="384" mass="42659">MTKFDVAVIGGGMIGAAVAVGFAKQGRSVVVVEGSAPEPFISDQPMDIRVSAISHHSVSILDELGAWQSISEKRICPYRRLETWENPHCRTRFHSDSLGISQLGYIVENRLIQLALWEQFAHYPNISLRCPDKLAELDFGQPCVITLSSGQKLNADIVVGADGANSRVRSLAGIGVTAWDYRQHCMLINVETKLAQQDITWQQFTPSGPRSFLPLCGHQGSLVWYDSPKRIKQLCSMTNEQLRQEILTHFPEELGDIQVLQFGSFPLTRRHAQKYSGDACVLVGDSAHTINPLAGQGVNIGFKDVEALLEVTSGQGLFSQQVLKLYERKRRPDNLMMQSGMDIFYKTFSNNLAPLKFARNVVMKIADNSGPLKKQVLKYALGLK</sequence>
<dbReference type="AlphaFoldDB" id="A0A3R9FQB5"/>
<keyword evidence="6" id="KW-0285">Flavoprotein</keyword>
<dbReference type="PRINTS" id="PR00420">
    <property type="entry name" value="RNGMNOXGNASE"/>
</dbReference>
<dbReference type="GO" id="GO:0005737">
    <property type="term" value="C:cytoplasm"/>
    <property type="evidence" value="ECO:0007669"/>
    <property type="project" value="UniProtKB-SubCell"/>
</dbReference>
<keyword evidence="14" id="KW-1185">Reference proteome</keyword>
<dbReference type="GO" id="GO:0110142">
    <property type="term" value="C:ubiquinone biosynthesis complex"/>
    <property type="evidence" value="ECO:0007669"/>
    <property type="project" value="UniProtKB-ARBA"/>
</dbReference>
<protein>
    <submittedName>
        <fullName evidence="13">2-octaprenyl-3-methyl-6-methoxy-1,4-benzoquinol hydroxylase</fullName>
    </submittedName>
</protein>
<dbReference type="FunFam" id="3.50.50.60:FF:000048">
    <property type="entry name" value="2-octaprenyl-3-methyl-6-methoxy-1,4-benzoquinol hydroxylase"/>
    <property type="match status" value="1"/>
</dbReference>
<keyword evidence="7" id="KW-0831">Ubiquinone biosynthesis</keyword>
<dbReference type="GO" id="GO:0008682">
    <property type="term" value="F:3-demethoxyubiquinol 3-hydroxylase activity"/>
    <property type="evidence" value="ECO:0007669"/>
    <property type="project" value="TreeGrafter"/>
</dbReference>
<accession>A0A3R9FQB5</accession>
<organism evidence="13 14">
    <name type="scientific">Vibrio pectenicida</name>
    <dbReference type="NCBI Taxonomy" id="62763"/>
    <lineage>
        <taxon>Bacteria</taxon>
        <taxon>Pseudomonadati</taxon>
        <taxon>Pseudomonadota</taxon>
        <taxon>Gammaproteobacteria</taxon>
        <taxon>Vibrionales</taxon>
        <taxon>Vibrionaceae</taxon>
        <taxon>Vibrio</taxon>
    </lineage>
</organism>
<dbReference type="InterPro" id="IPR002938">
    <property type="entry name" value="FAD-bd"/>
</dbReference>
<name>A0A3R9FQB5_9VIBR</name>
<dbReference type="PANTHER" id="PTHR43876:SF10">
    <property type="entry name" value="3-DEMETHOXYUBIQUINOL 3-HYDROXYLASE"/>
    <property type="match status" value="1"/>
</dbReference>
<comment type="pathway">
    <text evidence="3">Cofactor biosynthesis; ubiquinone biosynthesis.</text>
</comment>
<dbReference type="PANTHER" id="PTHR43876">
    <property type="entry name" value="UBIQUINONE BIOSYNTHESIS MONOOXYGENASE COQ6, MITOCHONDRIAL"/>
    <property type="match status" value="1"/>
</dbReference>
<evidence type="ECO:0000259" key="12">
    <source>
        <dbReference type="Pfam" id="PF01494"/>
    </source>
</evidence>
<reference evidence="13 14" key="1">
    <citation type="submission" date="2018-12" db="EMBL/GenBank/DDBJ databases">
        <title>Genomic taxonomy of the Vibrionaceae family.</title>
        <authorList>
            <person name="Gomez-Gil B."/>
            <person name="Enciso-Ibarra K."/>
        </authorList>
    </citation>
    <scope>NUCLEOTIDE SEQUENCE [LARGE SCALE GENOMIC DNA]</scope>
    <source>
        <strain evidence="13 14">CAIM 594</strain>
    </source>
</reference>
<dbReference type="GO" id="GO:0071949">
    <property type="term" value="F:FAD binding"/>
    <property type="evidence" value="ECO:0007669"/>
    <property type="project" value="InterPro"/>
</dbReference>
<evidence type="ECO:0000256" key="9">
    <source>
        <dbReference type="ARBA" id="ARBA00023002"/>
    </source>
</evidence>
<comment type="caution">
    <text evidence="13">The sequence shown here is derived from an EMBL/GenBank/DDBJ whole genome shotgun (WGS) entry which is preliminary data.</text>
</comment>
<feature type="domain" description="FAD-binding" evidence="12">
    <location>
        <begin position="4"/>
        <end position="332"/>
    </location>
</feature>
<evidence type="ECO:0000256" key="6">
    <source>
        <dbReference type="ARBA" id="ARBA00022630"/>
    </source>
</evidence>
<proteinExistence type="inferred from homology"/>